<protein>
    <recommendedName>
        <fullName evidence="7">THAP-type domain-containing protein</fullName>
    </recommendedName>
</protein>
<keyword evidence="3" id="KW-0862">Zinc</keyword>
<dbReference type="Gene3D" id="6.20.210.20">
    <property type="entry name" value="THAP domain"/>
    <property type="match status" value="1"/>
</dbReference>
<organism evidence="8 9">
    <name type="scientific">Scylla paramamosain</name>
    <name type="common">Mud crab</name>
    <dbReference type="NCBI Taxonomy" id="85552"/>
    <lineage>
        <taxon>Eukaryota</taxon>
        <taxon>Metazoa</taxon>
        <taxon>Ecdysozoa</taxon>
        <taxon>Arthropoda</taxon>
        <taxon>Crustacea</taxon>
        <taxon>Multicrustacea</taxon>
        <taxon>Malacostraca</taxon>
        <taxon>Eumalacostraca</taxon>
        <taxon>Eucarida</taxon>
        <taxon>Decapoda</taxon>
        <taxon>Pleocyemata</taxon>
        <taxon>Brachyura</taxon>
        <taxon>Eubrachyura</taxon>
        <taxon>Portunoidea</taxon>
        <taxon>Portunidae</taxon>
        <taxon>Portuninae</taxon>
        <taxon>Scylla</taxon>
    </lineage>
</organism>
<dbReference type="InterPro" id="IPR038441">
    <property type="entry name" value="THAP_Znf_sf"/>
</dbReference>
<keyword evidence="2 5" id="KW-0863">Zinc-finger</keyword>
<evidence type="ECO:0000256" key="6">
    <source>
        <dbReference type="SAM" id="MobiDB-lite"/>
    </source>
</evidence>
<dbReference type="GO" id="GO:0008270">
    <property type="term" value="F:zinc ion binding"/>
    <property type="evidence" value="ECO:0007669"/>
    <property type="project" value="UniProtKB-KW"/>
</dbReference>
<feature type="compositionally biased region" description="Basic and acidic residues" evidence="6">
    <location>
        <begin position="228"/>
        <end position="253"/>
    </location>
</feature>
<feature type="domain" description="THAP-type" evidence="7">
    <location>
        <begin position="85"/>
        <end position="166"/>
    </location>
</feature>
<dbReference type="PANTHER" id="PTHR46927:SF3">
    <property type="entry name" value="THAP-TYPE DOMAIN-CONTAINING PROTEIN"/>
    <property type="match status" value="1"/>
</dbReference>
<keyword evidence="1" id="KW-0479">Metal-binding</keyword>
<reference evidence="8 9" key="1">
    <citation type="submission" date="2023-03" db="EMBL/GenBank/DDBJ databases">
        <title>High-quality genome of Scylla paramamosain provides insights in environmental adaptation.</title>
        <authorList>
            <person name="Zhang L."/>
        </authorList>
    </citation>
    <scope>NUCLEOTIDE SEQUENCE [LARGE SCALE GENOMIC DNA]</scope>
    <source>
        <strain evidence="8">LZ_2023a</strain>
        <tissue evidence="8">Muscle</tissue>
    </source>
</reference>
<dbReference type="AlphaFoldDB" id="A0AAW0SKW1"/>
<dbReference type="PROSITE" id="PS50950">
    <property type="entry name" value="ZF_THAP"/>
    <property type="match status" value="1"/>
</dbReference>
<sequence length="299" mass="32203">MGGRQQQERVTGFVVGREGHREQVNTLSGILFASRPPQDLVTSSGPSWASIGSWLFMTSSDTSFSSKIGPLICDAIGLALGGGGGGVVVVVVGCTPFPALGSIEIGRLPKDPSRRKEWLAAIRRDNYTPGKQARLCSKHFRPDDFDRTSLCYGRASLTGGARRCGRRGVVLLGGASCVTGRAARAVGGFWASVLGERTEGSRVRQGEGQRARMRQGEDQRARVGQGEGQRDRVEQCNEQKEARCGSVMARERQGGTGLPQPRPITSPRPAPPQPPWPWQSRGRRGGKEQKTSLRAINDA</sequence>
<dbReference type="EMBL" id="JARAKH010000049">
    <property type="protein sequence ID" value="KAK8375706.1"/>
    <property type="molecule type" value="Genomic_DNA"/>
</dbReference>
<accession>A0AAW0SKW1</accession>
<comment type="caution">
    <text evidence="8">The sequence shown here is derived from an EMBL/GenBank/DDBJ whole genome shotgun (WGS) entry which is preliminary data.</text>
</comment>
<keyword evidence="9" id="KW-1185">Reference proteome</keyword>
<dbReference type="InterPro" id="IPR006612">
    <property type="entry name" value="THAP_Znf"/>
</dbReference>
<dbReference type="PANTHER" id="PTHR46927">
    <property type="entry name" value="AGAP005574-PA"/>
    <property type="match status" value="1"/>
</dbReference>
<evidence type="ECO:0000256" key="1">
    <source>
        <dbReference type="ARBA" id="ARBA00022723"/>
    </source>
</evidence>
<feature type="region of interest" description="Disordered" evidence="6">
    <location>
        <begin position="198"/>
        <end position="299"/>
    </location>
</feature>
<dbReference type="SUPFAM" id="SSF57716">
    <property type="entry name" value="Glucocorticoid receptor-like (DNA-binding domain)"/>
    <property type="match status" value="1"/>
</dbReference>
<evidence type="ECO:0000313" key="8">
    <source>
        <dbReference type="EMBL" id="KAK8375706.1"/>
    </source>
</evidence>
<feature type="compositionally biased region" description="Pro residues" evidence="6">
    <location>
        <begin position="260"/>
        <end position="277"/>
    </location>
</feature>
<dbReference type="Proteomes" id="UP001487740">
    <property type="component" value="Unassembled WGS sequence"/>
</dbReference>
<evidence type="ECO:0000256" key="2">
    <source>
        <dbReference type="ARBA" id="ARBA00022771"/>
    </source>
</evidence>
<feature type="compositionally biased region" description="Basic and acidic residues" evidence="6">
    <location>
        <begin position="198"/>
        <end position="221"/>
    </location>
</feature>
<name>A0AAW0SKW1_SCYPA</name>
<evidence type="ECO:0000256" key="3">
    <source>
        <dbReference type="ARBA" id="ARBA00022833"/>
    </source>
</evidence>
<gene>
    <name evidence="8" type="ORF">O3P69_008462</name>
</gene>
<evidence type="ECO:0000259" key="7">
    <source>
        <dbReference type="PROSITE" id="PS50950"/>
    </source>
</evidence>
<dbReference type="GO" id="GO:0003677">
    <property type="term" value="F:DNA binding"/>
    <property type="evidence" value="ECO:0007669"/>
    <property type="project" value="UniProtKB-UniRule"/>
</dbReference>
<proteinExistence type="predicted"/>
<keyword evidence="4 5" id="KW-0238">DNA-binding</keyword>
<evidence type="ECO:0000256" key="4">
    <source>
        <dbReference type="ARBA" id="ARBA00023125"/>
    </source>
</evidence>
<evidence type="ECO:0000256" key="5">
    <source>
        <dbReference type="PROSITE-ProRule" id="PRU00309"/>
    </source>
</evidence>
<evidence type="ECO:0000313" key="9">
    <source>
        <dbReference type="Proteomes" id="UP001487740"/>
    </source>
</evidence>
<dbReference type="Pfam" id="PF05485">
    <property type="entry name" value="THAP"/>
    <property type="match status" value="1"/>
</dbReference>
<dbReference type="InterPro" id="IPR052224">
    <property type="entry name" value="THAP_domain_protein"/>
</dbReference>